<evidence type="ECO:0000256" key="12">
    <source>
        <dbReference type="SAM" id="Phobius"/>
    </source>
</evidence>
<feature type="transmembrane region" description="Helical" evidence="12">
    <location>
        <begin position="23"/>
        <end position="43"/>
    </location>
</feature>
<evidence type="ECO:0000256" key="5">
    <source>
        <dbReference type="ARBA" id="ARBA00022692"/>
    </source>
</evidence>
<keyword evidence="7 12" id="KW-1133">Transmembrane helix</keyword>
<dbReference type="GO" id="GO:0005886">
    <property type="term" value="C:plasma membrane"/>
    <property type="evidence" value="ECO:0007669"/>
    <property type="project" value="UniProtKB-SubCell"/>
</dbReference>
<evidence type="ECO:0000256" key="4">
    <source>
        <dbReference type="ARBA" id="ARBA00022519"/>
    </source>
</evidence>
<evidence type="ECO:0000256" key="9">
    <source>
        <dbReference type="ARBA" id="ARBA00023004"/>
    </source>
</evidence>
<dbReference type="PANTHER" id="PTHR38674:SF1">
    <property type="entry name" value="ALKANE 1-MONOOXYGENASE 1"/>
    <property type="match status" value="1"/>
</dbReference>
<evidence type="ECO:0000256" key="11">
    <source>
        <dbReference type="ARBA" id="ARBA00023136"/>
    </source>
</evidence>
<keyword evidence="11 12" id="KW-0472">Membrane</keyword>
<keyword evidence="6" id="KW-0479">Metal-binding</keyword>
<dbReference type="GO" id="GO:0004497">
    <property type="term" value="F:monooxygenase activity"/>
    <property type="evidence" value="ECO:0007669"/>
    <property type="project" value="UniProtKB-KW"/>
</dbReference>
<keyword evidence="8" id="KW-0560">Oxidoreductase</keyword>
<evidence type="ECO:0000256" key="6">
    <source>
        <dbReference type="ARBA" id="ARBA00022723"/>
    </source>
</evidence>
<evidence type="ECO:0000256" key="3">
    <source>
        <dbReference type="ARBA" id="ARBA00022475"/>
    </source>
</evidence>
<evidence type="ECO:0000313" key="14">
    <source>
        <dbReference type="EMBL" id="QNS08471.1"/>
    </source>
</evidence>
<proteinExistence type="inferred from homology"/>
<evidence type="ECO:0000256" key="8">
    <source>
        <dbReference type="ARBA" id="ARBA00023002"/>
    </source>
</evidence>
<feature type="domain" description="Fatty acid desaturase" evidence="13">
    <location>
        <begin position="99"/>
        <end position="319"/>
    </location>
</feature>
<comment type="similarity">
    <text evidence="2">Belongs to the fatty acid desaturase type 1 family. AlkB subfamily.</text>
</comment>
<evidence type="ECO:0000259" key="13">
    <source>
        <dbReference type="Pfam" id="PF00487"/>
    </source>
</evidence>
<sequence length="376" mass="42037">MGLIVPCFPFIAWGLVELTGLDVFWWSGVILLYVLFPVIDQLIGKDSANPPDSALARLEADRYYRWCTYMYLPLQYAGLVAGCALLTGGDLSLVSRIGLTVTLGGVAGIGINTAHELGHKKESTERWLSRVALAQTFYGHFYIEHNRGHHVRVATPDDPASARLGESFWRFLPRTVIGSLASAWRLEKRRLTRRGGSPWTPRNDILSAWAMSAALFAALAIAFGPEVLPYLVGQAVFGFCLLEVINYTEHYGLLRERTESGRFERCAPKHSWNSDNVASNVFLYHLQRHSDHHANPTRRYQALRHFEDAPELPTGYAGMIVLAYFPPLWRRVMDHRVLAHYGGDVRRANLQPARRGALLARYGAGERPEGTPGVAA</sequence>
<comment type="subcellular location">
    <subcellularLocation>
        <location evidence="1">Cell inner membrane</location>
        <topology evidence="1">Multi-pass membrane protein</topology>
    </subcellularLocation>
</comment>
<evidence type="ECO:0000256" key="2">
    <source>
        <dbReference type="ARBA" id="ARBA00010823"/>
    </source>
</evidence>
<feature type="transmembrane region" description="Helical" evidence="12">
    <location>
        <begin position="63"/>
        <end position="87"/>
    </location>
</feature>
<dbReference type="CDD" id="cd03512">
    <property type="entry name" value="Alkane-hydroxylase"/>
    <property type="match status" value="1"/>
</dbReference>
<dbReference type="InterPro" id="IPR005804">
    <property type="entry name" value="FA_desaturase_dom"/>
</dbReference>
<evidence type="ECO:0000256" key="7">
    <source>
        <dbReference type="ARBA" id="ARBA00022989"/>
    </source>
</evidence>
<dbReference type="Pfam" id="PF00487">
    <property type="entry name" value="FA_desaturase"/>
    <property type="match status" value="1"/>
</dbReference>
<dbReference type="KEGG" id="sxn:IAG42_01595"/>
<keyword evidence="5 12" id="KW-0812">Transmembrane</keyword>
<dbReference type="GO" id="GO:0046872">
    <property type="term" value="F:metal ion binding"/>
    <property type="evidence" value="ECO:0007669"/>
    <property type="project" value="UniProtKB-KW"/>
</dbReference>
<protein>
    <submittedName>
        <fullName evidence="14">Alkane 1-monooxygenase</fullName>
    </submittedName>
</protein>
<evidence type="ECO:0000256" key="1">
    <source>
        <dbReference type="ARBA" id="ARBA00004429"/>
    </source>
</evidence>
<keyword evidence="15" id="KW-1185">Reference proteome</keyword>
<dbReference type="AlphaFoldDB" id="A0A7H1BIB6"/>
<dbReference type="PANTHER" id="PTHR38674">
    <property type="entry name" value="ALKANE 1-MONOOXYGENASE 1"/>
    <property type="match status" value="1"/>
</dbReference>
<dbReference type="GO" id="GO:0006629">
    <property type="term" value="P:lipid metabolic process"/>
    <property type="evidence" value="ECO:0007669"/>
    <property type="project" value="InterPro"/>
</dbReference>
<name>A0A7H1BIB6_9ACTN</name>
<evidence type="ECO:0000256" key="10">
    <source>
        <dbReference type="ARBA" id="ARBA00023033"/>
    </source>
</evidence>
<accession>A0A7H1BIB6</accession>
<gene>
    <name evidence="14" type="ORF">IAG42_01595</name>
</gene>
<dbReference type="InterPro" id="IPR033885">
    <property type="entry name" value="AlkB/XylM"/>
</dbReference>
<keyword evidence="3" id="KW-1003">Cell membrane</keyword>
<keyword evidence="10 14" id="KW-0503">Monooxygenase</keyword>
<keyword evidence="9" id="KW-0408">Iron</keyword>
<evidence type="ECO:0000313" key="15">
    <source>
        <dbReference type="Proteomes" id="UP000516428"/>
    </source>
</evidence>
<dbReference type="EMBL" id="CP061281">
    <property type="protein sequence ID" value="QNS08471.1"/>
    <property type="molecule type" value="Genomic_DNA"/>
</dbReference>
<dbReference type="Proteomes" id="UP000516428">
    <property type="component" value="Chromosome"/>
</dbReference>
<organism evidence="14 15">
    <name type="scientific">Streptomyces xanthii</name>
    <dbReference type="NCBI Taxonomy" id="2768069"/>
    <lineage>
        <taxon>Bacteria</taxon>
        <taxon>Bacillati</taxon>
        <taxon>Actinomycetota</taxon>
        <taxon>Actinomycetes</taxon>
        <taxon>Kitasatosporales</taxon>
        <taxon>Streptomycetaceae</taxon>
        <taxon>Streptomyces</taxon>
    </lineage>
</organism>
<keyword evidence="4" id="KW-0997">Cell inner membrane</keyword>
<reference evidence="14 15" key="1">
    <citation type="submission" date="2020-09" db="EMBL/GenBank/DDBJ databases">
        <title>A novel species.</title>
        <authorList>
            <person name="Gao J."/>
        </authorList>
    </citation>
    <scope>NUCLEOTIDE SEQUENCE [LARGE SCALE GENOMIC DNA]</scope>
    <source>
        <strain evidence="14 15">CRXT-Y-14</strain>
    </source>
</reference>